<keyword evidence="4 7" id="KW-0812">Transmembrane</keyword>
<dbReference type="GO" id="GO:0008381">
    <property type="term" value="F:mechanosensitive monoatomic ion channel activity"/>
    <property type="evidence" value="ECO:0007669"/>
    <property type="project" value="UniProtKB-ARBA"/>
</dbReference>
<dbReference type="RefSeq" id="WP_124703752.1">
    <property type="nucleotide sequence ID" value="NZ_BGOW01000003.1"/>
</dbReference>
<evidence type="ECO:0000259" key="9">
    <source>
        <dbReference type="Pfam" id="PF21082"/>
    </source>
</evidence>
<dbReference type="InterPro" id="IPR052702">
    <property type="entry name" value="MscS-like_channel"/>
</dbReference>
<dbReference type="PANTHER" id="PTHR30347">
    <property type="entry name" value="POTASSIUM CHANNEL RELATED"/>
    <property type="match status" value="1"/>
</dbReference>
<feature type="transmembrane region" description="Helical" evidence="7">
    <location>
        <begin position="65"/>
        <end position="82"/>
    </location>
</feature>
<dbReference type="EMBL" id="BGOW01000003">
    <property type="protein sequence ID" value="GBL44922.1"/>
    <property type="molecule type" value="Genomic_DNA"/>
</dbReference>
<dbReference type="InterPro" id="IPR049278">
    <property type="entry name" value="MS_channel_C"/>
</dbReference>
<feature type="transmembrane region" description="Helical" evidence="7">
    <location>
        <begin position="23"/>
        <end position="45"/>
    </location>
</feature>
<feature type="domain" description="Mechanosensitive ion channel transmembrane helices 2/3" evidence="10">
    <location>
        <begin position="210"/>
        <end position="250"/>
    </location>
</feature>
<dbReference type="Proteomes" id="UP000286806">
    <property type="component" value="Unassembled WGS sequence"/>
</dbReference>
<evidence type="ECO:0000256" key="6">
    <source>
        <dbReference type="ARBA" id="ARBA00023136"/>
    </source>
</evidence>
<feature type="domain" description="Mechanosensitive ion channel MscS C-terminal" evidence="9">
    <location>
        <begin position="327"/>
        <end position="412"/>
    </location>
</feature>
<dbReference type="Pfam" id="PF00924">
    <property type="entry name" value="MS_channel_2nd"/>
    <property type="match status" value="1"/>
</dbReference>
<dbReference type="PROSITE" id="PS51257">
    <property type="entry name" value="PROKAR_LIPOPROTEIN"/>
    <property type="match status" value="1"/>
</dbReference>
<evidence type="ECO:0000259" key="10">
    <source>
        <dbReference type="Pfam" id="PF21088"/>
    </source>
</evidence>
<feature type="transmembrane region" description="Helical" evidence="7">
    <location>
        <begin position="160"/>
        <end position="185"/>
    </location>
</feature>
<dbReference type="GO" id="GO:0005886">
    <property type="term" value="C:plasma membrane"/>
    <property type="evidence" value="ECO:0007669"/>
    <property type="project" value="UniProtKB-SubCell"/>
</dbReference>
<reference evidence="11 12" key="1">
    <citation type="journal article" date="2019" name="Front. Microbiol.">
        <title>Genomes of Neutrophilic Sulfur-Oxidizing Chemolithoautotrophs Representing 9 Proteobacterial Species From 8 Genera.</title>
        <authorList>
            <person name="Watanabe T."/>
            <person name="Kojima H."/>
            <person name="Umezawa K."/>
            <person name="Hori C."/>
            <person name="Takasuka T.E."/>
            <person name="Kato Y."/>
            <person name="Fukui M."/>
        </authorList>
    </citation>
    <scope>NUCLEOTIDE SEQUENCE [LARGE SCALE GENOMIC DNA]</scope>
    <source>
        <strain evidence="11 12">TTN</strain>
    </source>
</reference>
<comment type="similarity">
    <text evidence="2">Belongs to the MscS (TC 1.A.23) family.</text>
</comment>
<comment type="subcellular location">
    <subcellularLocation>
        <location evidence="1">Cell membrane</location>
        <topology evidence="1">Multi-pass membrane protein</topology>
    </subcellularLocation>
</comment>
<evidence type="ECO:0000259" key="8">
    <source>
        <dbReference type="Pfam" id="PF00924"/>
    </source>
</evidence>
<dbReference type="AlphaFoldDB" id="A0A401JB81"/>
<dbReference type="SUPFAM" id="SSF50182">
    <property type="entry name" value="Sm-like ribonucleoproteins"/>
    <property type="match status" value="1"/>
</dbReference>
<evidence type="ECO:0000256" key="2">
    <source>
        <dbReference type="ARBA" id="ARBA00008017"/>
    </source>
</evidence>
<protein>
    <submittedName>
        <fullName evidence="11">Potassium efflux system KefA protein</fullName>
    </submittedName>
</protein>
<dbReference type="Gene3D" id="1.10.287.1260">
    <property type="match status" value="1"/>
</dbReference>
<accession>A0A401JB81</accession>
<keyword evidence="12" id="KW-1185">Reference proteome</keyword>
<dbReference type="InterPro" id="IPR049142">
    <property type="entry name" value="MS_channel_1st"/>
</dbReference>
<evidence type="ECO:0000256" key="1">
    <source>
        <dbReference type="ARBA" id="ARBA00004651"/>
    </source>
</evidence>
<feature type="transmembrane region" description="Helical" evidence="7">
    <location>
        <begin position="127"/>
        <end position="148"/>
    </location>
</feature>
<proteinExistence type="inferred from homology"/>
<dbReference type="InterPro" id="IPR006685">
    <property type="entry name" value="MscS_channel_2nd"/>
</dbReference>
<dbReference type="Pfam" id="PF21088">
    <property type="entry name" value="MS_channel_1st"/>
    <property type="match status" value="1"/>
</dbReference>
<organism evidence="11 12">
    <name type="scientific">Sulfuriferula multivorans</name>
    <dbReference type="NCBI Taxonomy" id="1559896"/>
    <lineage>
        <taxon>Bacteria</taxon>
        <taxon>Pseudomonadati</taxon>
        <taxon>Pseudomonadota</taxon>
        <taxon>Betaproteobacteria</taxon>
        <taxon>Nitrosomonadales</taxon>
        <taxon>Sulfuricellaceae</taxon>
        <taxon>Sulfuriferula</taxon>
    </lineage>
</organism>
<dbReference type="PANTHER" id="PTHR30347:SF1">
    <property type="entry name" value="MECHANOSENSITIVE CHANNEL MSCK"/>
    <property type="match status" value="1"/>
</dbReference>
<dbReference type="SUPFAM" id="SSF82689">
    <property type="entry name" value="Mechanosensitive channel protein MscS (YggB), C-terminal domain"/>
    <property type="match status" value="1"/>
</dbReference>
<dbReference type="Gene3D" id="3.30.70.100">
    <property type="match status" value="1"/>
</dbReference>
<feature type="domain" description="Mechanosensitive ion channel MscS" evidence="8">
    <location>
        <begin position="252"/>
        <end position="317"/>
    </location>
</feature>
<evidence type="ECO:0000313" key="11">
    <source>
        <dbReference type="EMBL" id="GBL44922.1"/>
    </source>
</evidence>
<keyword evidence="5 7" id="KW-1133">Transmembrane helix</keyword>
<dbReference type="Gene3D" id="2.30.30.60">
    <property type="match status" value="1"/>
</dbReference>
<evidence type="ECO:0000256" key="7">
    <source>
        <dbReference type="SAM" id="Phobius"/>
    </source>
</evidence>
<keyword evidence="3" id="KW-1003">Cell membrane</keyword>
<dbReference type="OrthoDB" id="9809206at2"/>
<evidence type="ECO:0000256" key="4">
    <source>
        <dbReference type="ARBA" id="ARBA00022692"/>
    </source>
</evidence>
<feature type="transmembrane region" description="Helical" evidence="7">
    <location>
        <begin position="214"/>
        <end position="237"/>
    </location>
</feature>
<evidence type="ECO:0000313" key="12">
    <source>
        <dbReference type="Proteomes" id="UP000286806"/>
    </source>
</evidence>
<dbReference type="InterPro" id="IPR023408">
    <property type="entry name" value="MscS_beta-dom_sf"/>
</dbReference>
<evidence type="ECO:0000256" key="5">
    <source>
        <dbReference type="ARBA" id="ARBA00022989"/>
    </source>
</evidence>
<dbReference type="InterPro" id="IPR011066">
    <property type="entry name" value="MscS_channel_C_sf"/>
</dbReference>
<comment type="caution">
    <text evidence="11">The sequence shown here is derived from an EMBL/GenBank/DDBJ whole genome shotgun (WGS) entry which is preliminary data.</text>
</comment>
<name>A0A401JB81_9PROT</name>
<sequence>MTRPAPLENLLFQLLNETHRNELGWQFAVLAACGLLGWGAMRWIFPRLTHAHGSWRLGLEGLKRIGSPLLMLVLILIGREILETWQPVHVLNIAVPLLGALVLVRTLVYMLRYALRSNEAIKTWERLIAWLIWIGLALHITGLLPRILHGLDSVSFDAGAHHFSLLLLLEAIILIVLAVVGALWLAQFVETRLMRVSRLDLNLRLALIKATRTLLIITGVLIALPVVGIDITVLSVFGGALGVGLGLGLQKIASNYVSGFIILLDRSIRPGDMLTVGTGYGEVSQINTRYTLLKALDGTEILIPNETLIISTIVNHSLSKRDIRMAIPIQISYESPLERAIEILTAAAANHPRVLQGDSKEAPRVLIKNFGESGIDLELGIWISDPEGGQANLRSELYMEIWKNFRAGGIEIPYPRRDINIIKHEKQKA</sequence>
<dbReference type="InterPro" id="IPR010920">
    <property type="entry name" value="LSM_dom_sf"/>
</dbReference>
<dbReference type="Pfam" id="PF21082">
    <property type="entry name" value="MS_channel_3rd"/>
    <property type="match status" value="1"/>
</dbReference>
<feature type="transmembrane region" description="Helical" evidence="7">
    <location>
        <begin position="94"/>
        <end position="115"/>
    </location>
</feature>
<dbReference type="SUPFAM" id="SSF82861">
    <property type="entry name" value="Mechanosensitive channel protein MscS (YggB), transmembrane region"/>
    <property type="match status" value="1"/>
</dbReference>
<dbReference type="InterPro" id="IPR011014">
    <property type="entry name" value="MscS_channel_TM-2"/>
</dbReference>
<gene>
    <name evidence="11" type="ORF">SFMTTN_0723</name>
</gene>
<evidence type="ECO:0000256" key="3">
    <source>
        <dbReference type="ARBA" id="ARBA00022475"/>
    </source>
</evidence>
<keyword evidence="6 7" id="KW-0472">Membrane</keyword>